<dbReference type="OrthoDB" id="9810773at2"/>
<dbReference type="AlphaFoldDB" id="A0A212PYQ4"/>
<protein>
    <submittedName>
        <fullName evidence="1">SH3-like domain-containing protein</fullName>
    </submittedName>
</protein>
<dbReference type="EMBL" id="FYEH01000001">
    <property type="protein sequence ID" value="SNB52140.1"/>
    <property type="molecule type" value="Genomic_DNA"/>
</dbReference>
<dbReference type="InterPro" id="IPR010466">
    <property type="entry name" value="DUF1058"/>
</dbReference>
<organism evidence="1 2">
    <name type="scientific">Arboricoccus pini</name>
    <dbReference type="NCBI Taxonomy" id="1963835"/>
    <lineage>
        <taxon>Bacteria</taxon>
        <taxon>Pseudomonadati</taxon>
        <taxon>Pseudomonadota</taxon>
        <taxon>Alphaproteobacteria</taxon>
        <taxon>Geminicoccales</taxon>
        <taxon>Geminicoccaceae</taxon>
        <taxon>Arboricoccus</taxon>
    </lineage>
</organism>
<gene>
    <name evidence="1" type="ORF">SAMN07250955_101192</name>
</gene>
<dbReference type="Proteomes" id="UP000197065">
    <property type="component" value="Unassembled WGS sequence"/>
</dbReference>
<dbReference type="Pfam" id="PF06347">
    <property type="entry name" value="SH3_4"/>
    <property type="match status" value="2"/>
</dbReference>
<evidence type="ECO:0000313" key="1">
    <source>
        <dbReference type="EMBL" id="SNB52140.1"/>
    </source>
</evidence>
<reference evidence="1 2" key="1">
    <citation type="submission" date="2017-06" db="EMBL/GenBank/DDBJ databases">
        <authorList>
            <person name="Kim H.J."/>
            <person name="Triplett B.A."/>
        </authorList>
    </citation>
    <scope>NUCLEOTIDE SEQUENCE [LARGE SCALE GENOMIC DNA]</scope>
    <source>
        <strain evidence="1 2">B29T1</strain>
    </source>
</reference>
<proteinExistence type="predicted"/>
<accession>A0A212PYQ4</accession>
<dbReference type="Gene3D" id="2.30.30.40">
    <property type="entry name" value="SH3 Domains"/>
    <property type="match status" value="1"/>
</dbReference>
<name>A0A212PYQ4_9PROT</name>
<keyword evidence="2" id="KW-1185">Reference proteome</keyword>
<sequence>MLSRRCPACTAAGHAVYPLPESSSVVILLRRLILLIALLVTALPAVAQQKTGPSGLPLPRFASLAADRINVRTGPGKQYPIRWIYARNGLPVKIVEEFDTWRKIQDQDGDDGWVHVSLLSGRRTVSILATVAELRRTPDPDASVLLRAEPGVIGRLISCNPSACEIEIEQRRGWLERTHFWGVLPDEATLPTG</sequence>
<evidence type="ECO:0000313" key="2">
    <source>
        <dbReference type="Proteomes" id="UP000197065"/>
    </source>
</evidence>